<dbReference type="Proteomes" id="UP000189703">
    <property type="component" value="Unplaced"/>
</dbReference>
<keyword evidence="10" id="KW-0175">Coiled coil</keyword>
<dbReference type="GO" id="GO:1902600">
    <property type="term" value="P:proton transmembrane transport"/>
    <property type="evidence" value="ECO:0000318"/>
    <property type="project" value="GO_Central"/>
</dbReference>
<evidence type="ECO:0000256" key="4">
    <source>
        <dbReference type="ARBA" id="ARBA00022692"/>
    </source>
</evidence>
<dbReference type="eggNOG" id="ENOG502QQMU">
    <property type="taxonomic scope" value="Eukaryota"/>
</dbReference>
<evidence type="ECO:0000256" key="11">
    <source>
        <dbReference type="SAM" id="Phobius"/>
    </source>
</evidence>
<feature type="coiled-coil region" evidence="10">
    <location>
        <begin position="188"/>
        <end position="236"/>
    </location>
</feature>
<keyword evidence="6 11" id="KW-1133">Transmembrane helix</keyword>
<proteinExistence type="predicted"/>
<accession>A0A1U7YX79</accession>
<dbReference type="PANTHER" id="PTHR46480">
    <property type="entry name" value="F20B24.22"/>
    <property type="match status" value="1"/>
</dbReference>
<evidence type="ECO:0000256" key="7">
    <source>
        <dbReference type="ARBA" id="ARBA00023065"/>
    </source>
</evidence>
<organism evidence="12 13">
    <name type="scientific">Nelumbo nucifera</name>
    <name type="common">Sacred lotus</name>
    <dbReference type="NCBI Taxonomy" id="4432"/>
    <lineage>
        <taxon>Eukaryota</taxon>
        <taxon>Viridiplantae</taxon>
        <taxon>Streptophyta</taxon>
        <taxon>Embryophyta</taxon>
        <taxon>Tracheophyta</taxon>
        <taxon>Spermatophyta</taxon>
        <taxon>Magnoliopsida</taxon>
        <taxon>Proteales</taxon>
        <taxon>Nelumbonaceae</taxon>
        <taxon>Nelumbo</taxon>
    </lineage>
</organism>
<dbReference type="InterPro" id="IPR031846">
    <property type="entry name" value="Hvcn1"/>
</dbReference>
<reference evidence="13" key="1">
    <citation type="submission" date="2025-08" db="UniProtKB">
        <authorList>
            <consortium name="RefSeq"/>
        </authorList>
    </citation>
    <scope>IDENTIFICATION</scope>
</reference>
<keyword evidence="9" id="KW-0407">Ion channel</keyword>
<dbReference type="OrthoDB" id="427456at2759"/>
<dbReference type="RefSeq" id="XP_010244071.1">
    <property type="nucleotide sequence ID" value="XM_010245769.2"/>
</dbReference>
<dbReference type="STRING" id="4432.A0A1U7YX79"/>
<dbReference type="FunCoup" id="A0A1U7YX79">
    <property type="interactions" value="23"/>
</dbReference>
<keyword evidence="2" id="KW-0813">Transport</keyword>
<dbReference type="GO" id="GO:0030171">
    <property type="term" value="F:voltage-gated proton channel activity"/>
    <property type="evidence" value="ECO:0000318"/>
    <property type="project" value="GO_Central"/>
</dbReference>
<name>A0A1U7YX79_NELNU</name>
<keyword evidence="4 11" id="KW-0812">Transmembrane</keyword>
<dbReference type="GO" id="GO:0034702">
    <property type="term" value="C:monoatomic ion channel complex"/>
    <property type="evidence" value="ECO:0007669"/>
    <property type="project" value="UniProtKB-KW"/>
</dbReference>
<protein>
    <submittedName>
        <fullName evidence="13">Uncharacterized protein LOC104587982</fullName>
    </submittedName>
</protein>
<dbReference type="KEGG" id="nnu:104587982"/>
<dbReference type="GO" id="GO:0005886">
    <property type="term" value="C:plasma membrane"/>
    <property type="evidence" value="ECO:0000318"/>
    <property type="project" value="GO_Central"/>
</dbReference>
<evidence type="ECO:0000256" key="5">
    <source>
        <dbReference type="ARBA" id="ARBA00022882"/>
    </source>
</evidence>
<gene>
    <name evidence="13" type="primary">LOC104587982</name>
</gene>
<keyword evidence="3" id="KW-1003">Cell membrane</keyword>
<keyword evidence="7" id="KW-0406">Ion transport</keyword>
<dbReference type="OMA" id="DQNRHAS"/>
<evidence type="ECO:0000313" key="13">
    <source>
        <dbReference type="RefSeq" id="XP_010244071.1"/>
    </source>
</evidence>
<feature type="transmembrane region" description="Helical" evidence="11">
    <location>
        <begin position="64"/>
        <end position="83"/>
    </location>
</feature>
<feature type="transmembrane region" description="Helical" evidence="11">
    <location>
        <begin position="103"/>
        <end position="126"/>
    </location>
</feature>
<dbReference type="Gene3D" id="1.20.120.350">
    <property type="entry name" value="Voltage-gated potassium channels. Chain C"/>
    <property type="match status" value="1"/>
</dbReference>
<dbReference type="PANTHER" id="PTHR46480:SF1">
    <property type="entry name" value="VOLTAGE-GATED HYDROGEN CHANNEL 1"/>
    <property type="match status" value="1"/>
</dbReference>
<evidence type="ECO:0000256" key="3">
    <source>
        <dbReference type="ARBA" id="ARBA00022475"/>
    </source>
</evidence>
<keyword evidence="8 11" id="KW-0472">Membrane</keyword>
<keyword evidence="12" id="KW-1185">Reference proteome</keyword>
<comment type="subcellular location">
    <subcellularLocation>
        <location evidence="1">Cell membrane</location>
        <topology evidence="1">Multi-pass membrane protein</topology>
    </subcellularLocation>
</comment>
<evidence type="ECO:0000256" key="9">
    <source>
        <dbReference type="ARBA" id="ARBA00023303"/>
    </source>
</evidence>
<dbReference type="InParanoid" id="A0A1U7YX79"/>
<evidence type="ECO:0000256" key="8">
    <source>
        <dbReference type="ARBA" id="ARBA00023136"/>
    </source>
</evidence>
<dbReference type="GeneID" id="104587982"/>
<evidence type="ECO:0000256" key="2">
    <source>
        <dbReference type="ARBA" id="ARBA00022448"/>
    </source>
</evidence>
<keyword evidence="5" id="KW-0851">Voltage-gated channel</keyword>
<evidence type="ECO:0000256" key="10">
    <source>
        <dbReference type="SAM" id="Coils"/>
    </source>
</evidence>
<evidence type="ECO:0000256" key="1">
    <source>
        <dbReference type="ARBA" id="ARBA00004651"/>
    </source>
</evidence>
<evidence type="ECO:0000256" key="6">
    <source>
        <dbReference type="ARBA" id="ARBA00022989"/>
    </source>
</evidence>
<evidence type="ECO:0000313" key="12">
    <source>
        <dbReference type="Proteomes" id="UP000189703"/>
    </source>
</evidence>
<dbReference type="AlphaFoldDB" id="A0A1U7YX79"/>
<sequence length="240" mass="27189">MDSAPQVLQEQSRNAVSIDTIESSIQSLQKSWLRRKRWKQKDQQENARTRAAWRTHLFKFLESMPIRVLAISLLLFDLVISIIDLSSSLVSCTSKETKAENELYHWGGIAILSVLLAKTLALVLALGRSFFRHPGHVVDGFVVIGALLLEAFLKGKGAGLIVVVSLWRVVKVVESALELSDEAIEAQIEEIVSQFQVLRDENRRLQETISGKDKRIEELEEALERCRDQCRLDRLTPTKV</sequence>
<dbReference type="InterPro" id="IPR027359">
    <property type="entry name" value="Volt_channel_dom_sf"/>
</dbReference>